<evidence type="ECO:0000256" key="6">
    <source>
        <dbReference type="ARBA" id="ARBA00023004"/>
    </source>
</evidence>
<dbReference type="FunFam" id="1.10.8.640:FF:000001">
    <property type="entry name" value="Cytochrome c-type biogenesis protein"/>
    <property type="match status" value="1"/>
</dbReference>
<dbReference type="InterPro" id="IPR051263">
    <property type="entry name" value="C-type_cytochrome_biogenesis"/>
</dbReference>
<dbReference type="InterPro" id="IPR005616">
    <property type="entry name" value="CcmH/CycL/Ccl2/NrfF_N"/>
</dbReference>
<dbReference type="GO" id="GO:0017004">
    <property type="term" value="P:cytochrome complex assembly"/>
    <property type="evidence" value="ECO:0007669"/>
    <property type="project" value="UniProtKB-KW"/>
</dbReference>
<reference evidence="10" key="1">
    <citation type="submission" date="2015-08" db="EMBL/GenBank/DDBJ databases">
        <authorList>
            <person name="Varghese N."/>
        </authorList>
    </citation>
    <scope>NUCLEOTIDE SEQUENCE [LARGE SCALE GENOMIC DNA]</scope>
    <source>
        <strain evidence="10">JCM 18476</strain>
    </source>
</reference>
<evidence type="ECO:0000313" key="10">
    <source>
        <dbReference type="Proteomes" id="UP000182769"/>
    </source>
</evidence>
<dbReference type="InterPro" id="IPR038297">
    <property type="entry name" value="CcmH/CycL/NrfF/Ccl2_sf"/>
</dbReference>
<evidence type="ECO:0000259" key="8">
    <source>
        <dbReference type="Pfam" id="PF03918"/>
    </source>
</evidence>
<dbReference type="PANTHER" id="PTHR47870">
    <property type="entry name" value="CYTOCHROME C-TYPE BIOGENESIS PROTEIN CCMH"/>
    <property type="match status" value="1"/>
</dbReference>
<evidence type="ECO:0000256" key="1">
    <source>
        <dbReference type="ARBA" id="ARBA00010342"/>
    </source>
</evidence>
<dbReference type="STRING" id="1137284.GCA_001418205_00891"/>
<feature type="domain" description="CcmH/CycL/Ccl2/NrfF N-terminal" evidence="8">
    <location>
        <begin position="16"/>
        <end position="136"/>
    </location>
</feature>
<keyword evidence="4 7" id="KW-0732">Signal</keyword>
<evidence type="ECO:0000256" key="4">
    <source>
        <dbReference type="ARBA" id="ARBA00022729"/>
    </source>
</evidence>
<keyword evidence="10" id="KW-1185">Reference proteome</keyword>
<keyword evidence="5" id="KW-0201">Cytochrome c-type biogenesis</keyword>
<dbReference type="CDD" id="cd16378">
    <property type="entry name" value="CcmH_N"/>
    <property type="match status" value="1"/>
</dbReference>
<comment type="function">
    <text evidence="7">Possible subunit of a heme lyase.</text>
</comment>
<accession>A0A0K6II94</accession>
<evidence type="ECO:0000256" key="5">
    <source>
        <dbReference type="ARBA" id="ARBA00022748"/>
    </source>
</evidence>
<evidence type="ECO:0000256" key="2">
    <source>
        <dbReference type="ARBA" id="ARBA00022617"/>
    </source>
</evidence>
<dbReference type="Gene3D" id="1.10.8.640">
    <property type="entry name" value="Cytochrome C biogenesis protein"/>
    <property type="match status" value="1"/>
</dbReference>
<dbReference type="EMBL" id="CYHG01000002">
    <property type="protein sequence ID" value="CUB03047.1"/>
    <property type="molecule type" value="Genomic_DNA"/>
</dbReference>
<organism evidence="9 10">
    <name type="scientific">Marinomonas fungiae</name>
    <dbReference type="NCBI Taxonomy" id="1137284"/>
    <lineage>
        <taxon>Bacteria</taxon>
        <taxon>Pseudomonadati</taxon>
        <taxon>Pseudomonadota</taxon>
        <taxon>Gammaproteobacteria</taxon>
        <taxon>Oceanospirillales</taxon>
        <taxon>Oceanospirillaceae</taxon>
        <taxon>Marinomonas</taxon>
    </lineage>
</organism>
<sequence>MIGRLLSLMLLTLGVWGGAAIAMEVLEFQTPEDQERYRVLTEELRCPKCQNQNLEDSNAGIAVDLRSQIYAMVNDGKSNQEIIDYMVARYGEFVLYRPVHDSSTAVLWYGPFVLLLVGGLIFILVVFKNKRQSDKDAKL</sequence>
<evidence type="ECO:0000313" key="9">
    <source>
        <dbReference type="EMBL" id="CUB03047.1"/>
    </source>
</evidence>
<proteinExistence type="inferred from homology"/>
<dbReference type="OrthoDB" id="9804975at2"/>
<comment type="similarity">
    <text evidence="1 7">Belongs to the CcmH/CycL/Ccl2/NrfF family.</text>
</comment>
<name>A0A0K6II94_9GAMM</name>
<keyword evidence="6 7" id="KW-0408">Iron</keyword>
<dbReference type="Pfam" id="PF03918">
    <property type="entry name" value="CcmH"/>
    <property type="match status" value="1"/>
</dbReference>
<keyword evidence="7" id="KW-0472">Membrane</keyword>
<dbReference type="GO" id="GO:0046872">
    <property type="term" value="F:metal ion binding"/>
    <property type="evidence" value="ECO:0007669"/>
    <property type="project" value="UniProtKB-KW"/>
</dbReference>
<keyword evidence="2 7" id="KW-0349">Heme</keyword>
<keyword evidence="7" id="KW-1133">Transmembrane helix</keyword>
<dbReference type="RefSeq" id="WP_055462009.1">
    <property type="nucleotide sequence ID" value="NZ_CYHG01000002.1"/>
</dbReference>
<evidence type="ECO:0000256" key="7">
    <source>
        <dbReference type="RuleBase" id="RU364112"/>
    </source>
</evidence>
<keyword evidence="3 7" id="KW-0479">Metal-binding</keyword>
<evidence type="ECO:0000256" key="3">
    <source>
        <dbReference type="ARBA" id="ARBA00022723"/>
    </source>
</evidence>
<protein>
    <recommendedName>
        <fullName evidence="7">Cytochrome c-type biogenesis protein</fullName>
    </recommendedName>
</protein>
<dbReference type="AlphaFoldDB" id="A0A0K6II94"/>
<dbReference type="Proteomes" id="UP000182769">
    <property type="component" value="Unassembled WGS sequence"/>
</dbReference>
<gene>
    <name evidence="9" type="ORF">Ga0061065_102386</name>
</gene>
<dbReference type="GO" id="GO:0005886">
    <property type="term" value="C:plasma membrane"/>
    <property type="evidence" value="ECO:0007669"/>
    <property type="project" value="TreeGrafter"/>
</dbReference>
<feature type="transmembrane region" description="Helical" evidence="7">
    <location>
        <begin position="106"/>
        <end position="127"/>
    </location>
</feature>
<dbReference type="PANTHER" id="PTHR47870:SF1">
    <property type="entry name" value="CYTOCHROME C-TYPE BIOGENESIS PROTEIN CCMH"/>
    <property type="match status" value="1"/>
</dbReference>
<keyword evidence="7" id="KW-0812">Transmembrane</keyword>